<evidence type="ECO:0000313" key="3">
    <source>
        <dbReference type="Proteomes" id="UP000280861"/>
    </source>
</evidence>
<organism evidence="2 3">
    <name type="scientific">Arthrobacter ulcerisalmonis</name>
    <dbReference type="NCBI Taxonomy" id="2483813"/>
    <lineage>
        <taxon>Bacteria</taxon>
        <taxon>Bacillati</taxon>
        <taxon>Actinomycetota</taxon>
        <taxon>Actinomycetes</taxon>
        <taxon>Micrococcales</taxon>
        <taxon>Micrococcaceae</taxon>
        <taxon>Arthrobacter</taxon>
    </lineage>
</organism>
<protein>
    <submittedName>
        <fullName evidence="2">Uncharacterized protein</fullName>
    </submittedName>
</protein>
<name>A0A3P5XW42_9MICC</name>
<reference evidence="2 3" key="1">
    <citation type="submission" date="2018-11" db="EMBL/GenBank/DDBJ databases">
        <authorList>
            <person name="Criscuolo A."/>
        </authorList>
    </citation>
    <scope>NUCLEOTIDE SEQUENCE [LARGE SCALE GENOMIC DNA]</scope>
    <source>
        <strain evidence="2">AT11b</strain>
    </source>
</reference>
<dbReference type="Proteomes" id="UP000280861">
    <property type="component" value="Unassembled WGS sequence"/>
</dbReference>
<accession>A0A3P5XW42</accession>
<evidence type="ECO:0000313" key="2">
    <source>
        <dbReference type="EMBL" id="VDC33346.1"/>
    </source>
</evidence>
<feature type="region of interest" description="Disordered" evidence="1">
    <location>
        <begin position="1"/>
        <end position="23"/>
    </location>
</feature>
<keyword evidence="3" id="KW-1185">Reference proteome</keyword>
<dbReference type="EMBL" id="UXAU01000047">
    <property type="protein sequence ID" value="VDC33346.1"/>
    <property type="molecule type" value="Genomic_DNA"/>
</dbReference>
<feature type="compositionally biased region" description="Basic and acidic residues" evidence="1">
    <location>
        <begin position="1"/>
        <end position="13"/>
    </location>
</feature>
<evidence type="ECO:0000256" key="1">
    <source>
        <dbReference type="SAM" id="MobiDB-lite"/>
    </source>
</evidence>
<sequence length="398" mass="43424">MNREERRRQEKANRQTGRIQKSIPPERLGAEIQDFMAGTIFVHGASGLRPDADGPDLPPLYMVVLDKASLSPAPELLRLFALLESEGTVKLNAQLQGTARWGAMPGHDGQMLAKLELDLAKPVKTRPSFLLLADNYKDIWDIPATQGYVLGITTTERFAALGDSTSYADALEACIVMLPDPSNAAQMLHDNYTAGGQPFATAPHPTVIFNGDEADDMRYQVGIATGRDGELLYPFMLLRPTGITQIPMGEGSVPKAISSGYAERGMHWFTADGASIKRAEGWSWKERGPEFIITDADGILIASFEPETTDEEGQWLETVRSTGGLVLNIGDELVMDDGISTREQMIAAHKRGNVVTGLILHASAPAVSDVNDPAPAPHPTEVSPEADTRPWWKRLFRP</sequence>
<gene>
    <name evidence="2" type="ORF">PSET11_03326</name>
</gene>
<dbReference type="AlphaFoldDB" id="A0A3P5XW42"/>
<dbReference type="RefSeq" id="WP_124093377.1">
    <property type="nucleotide sequence ID" value="NZ_CBCRYA010000038.1"/>
</dbReference>
<feature type="region of interest" description="Disordered" evidence="1">
    <location>
        <begin position="367"/>
        <end position="389"/>
    </location>
</feature>
<dbReference type="OrthoDB" id="9787572at2"/>
<proteinExistence type="predicted"/>